<proteinExistence type="predicted"/>
<organism evidence="2">
    <name type="scientific">uncultured Caudovirales phage</name>
    <dbReference type="NCBI Taxonomy" id="2100421"/>
    <lineage>
        <taxon>Viruses</taxon>
        <taxon>Duplodnaviria</taxon>
        <taxon>Heunggongvirae</taxon>
        <taxon>Uroviricota</taxon>
        <taxon>Caudoviricetes</taxon>
        <taxon>Peduoviridae</taxon>
        <taxon>Maltschvirus</taxon>
        <taxon>Maltschvirus maltsch</taxon>
    </lineage>
</organism>
<sequence>MKRAWPLIFLLSLCAGSVEQPCLVSEFRHLALSTNDQIEREKLALLWLKKIGPSCSLEKMIIIRNNRANWMGTADTKDIDILVETLLERKK</sequence>
<gene>
    <name evidence="1" type="ORF">UFOVP852_34</name>
    <name evidence="2" type="ORF">UFOVP948_4</name>
</gene>
<reference evidence="2" key="1">
    <citation type="submission" date="2020-05" db="EMBL/GenBank/DDBJ databases">
        <authorList>
            <person name="Chiriac C."/>
            <person name="Salcher M."/>
            <person name="Ghai R."/>
            <person name="Kavagutti S V."/>
        </authorList>
    </citation>
    <scope>NUCLEOTIDE SEQUENCE</scope>
</reference>
<evidence type="ECO:0000313" key="1">
    <source>
        <dbReference type="EMBL" id="CAB4166431.1"/>
    </source>
</evidence>
<name>A0A6J5PMF2_9CAUD</name>
<accession>A0A6J5PMF2</accession>
<evidence type="ECO:0000313" key="2">
    <source>
        <dbReference type="EMBL" id="CAB4172803.1"/>
    </source>
</evidence>
<dbReference type="EMBL" id="LR796780">
    <property type="protein sequence ID" value="CAB4166431.1"/>
    <property type="molecule type" value="Genomic_DNA"/>
</dbReference>
<protein>
    <submittedName>
        <fullName evidence="2">Uncharacterized protein</fullName>
    </submittedName>
</protein>
<dbReference type="EMBL" id="LR796896">
    <property type="protein sequence ID" value="CAB4172803.1"/>
    <property type="molecule type" value="Genomic_DNA"/>
</dbReference>